<keyword evidence="2" id="KW-1185">Reference proteome</keyword>
<dbReference type="EMBL" id="JBBKAR010000016">
    <property type="protein sequence ID" value="MEJ8303261.1"/>
    <property type="molecule type" value="Genomic_DNA"/>
</dbReference>
<name>A0ACC6P8L4_9BACL</name>
<protein>
    <submittedName>
        <fullName evidence="1">Helix-turn-helix domain-containing protein</fullName>
    </submittedName>
</protein>
<sequence>MKSDDRNKASEGAGPVFYLPKKITALERERLLFAVRGTTLSSAILVVTEGVGRLRFEGAERNVSRGSVILCEKEARIRLSGFIRGLVIEYAAYGEAAETNPKLPALFETRYMDIGSSRIVRVAEELAGSWHSRLAQTFFRTQRLFLELVELLNAECRLSEGADAEDWMPRVLDILHDRYAEEWTRQRIAELAGVSEEHFSRSFRRRTGYTFVGYLTLLRIRSVQRSLLLQEGSVQDLATRSGYRDGSDLSRAFKRLVGQSPLSYKQSEKRIVSYNFNYTACLLALGIRPVLGAYSGWMFRTHDGLPPDQRSELSVYGIEECRRMVQALEPDVVLGYDHLDEEREWLSVAPVVGIPFMDMDWREQFRQVAKVAGRAEEAEKLLSIYERKVRQANKKLDTVYAERGTAIIWEVGRNCAYTFGTRFGRAGHVLYGDLGFRFPHHFPENEIVQYGYAEMPFERLQEFAADRIFVIADSKTDRENVRNLFVRTDGSLCGEVHIVGSSDLFYGFDPLSTLRQLEAIQESLAHKM</sequence>
<comment type="caution">
    <text evidence="1">The sequence shown here is derived from an EMBL/GenBank/DDBJ whole genome shotgun (WGS) entry which is preliminary data.</text>
</comment>
<organism evidence="1 2">
    <name type="scientific">Saccharibacillus sacchari</name>
    <dbReference type="NCBI Taxonomy" id="456493"/>
    <lineage>
        <taxon>Bacteria</taxon>
        <taxon>Bacillati</taxon>
        <taxon>Bacillota</taxon>
        <taxon>Bacilli</taxon>
        <taxon>Bacillales</taxon>
        <taxon>Paenibacillaceae</taxon>
        <taxon>Saccharibacillus</taxon>
    </lineage>
</organism>
<evidence type="ECO:0000313" key="1">
    <source>
        <dbReference type="EMBL" id="MEJ8303261.1"/>
    </source>
</evidence>
<gene>
    <name evidence="1" type="ORF">WKI47_04945</name>
</gene>
<proteinExistence type="predicted"/>
<evidence type="ECO:0000313" key="2">
    <source>
        <dbReference type="Proteomes" id="UP001380953"/>
    </source>
</evidence>
<accession>A0ACC6P8L4</accession>
<reference evidence="1" key="1">
    <citation type="submission" date="2024-03" db="EMBL/GenBank/DDBJ databases">
        <title>Whole genome sequecning of epiphytes from Marcgravia umbellata leaves.</title>
        <authorList>
            <person name="Kumar G."/>
            <person name="Savka M.A."/>
        </authorList>
    </citation>
    <scope>NUCLEOTIDE SEQUENCE</scope>
    <source>
        <strain evidence="1">RIT_BL5</strain>
    </source>
</reference>
<dbReference type="Proteomes" id="UP001380953">
    <property type="component" value="Unassembled WGS sequence"/>
</dbReference>